<name>A0A2S9ZWE8_RHOTO</name>
<gene>
    <name evidence="1" type="ORF">AAT19DRAFT_11743</name>
</gene>
<dbReference type="Proteomes" id="UP000239560">
    <property type="component" value="Unassembled WGS sequence"/>
</dbReference>
<organism evidence="1 2">
    <name type="scientific">Rhodotorula toruloides</name>
    <name type="common">Yeast</name>
    <name type="synonym">Rhodosporidium toruloides</name>
    <dbReference type="NCBI Taxonomy" id="5286"/>
    <lineage>
        <taxon>Eukaryota</taxon>
        <taxon>Fungi</taxon>
        <taxon>Dikarya</taxon>
        <taxon>Basidiomycota</taxon>
        <taxon>Pucciniomycotina</taxon>
        <taxon>Microbotryomycetes</taxon>
        <taxon>Sporidiobolales</taxon>
        <taxon>Sporidiobolaceae</taxon>
        <taxon>Rhodotorula</taxon>
    </lineage>
</organism>
<accession>A0A2S9ZWE8</accession>
<evidence type="ECO:0000313" key="2">
    <source>
        <dbReference type="Proteomes" id="UP000239560"/>
    </source>
</evidence>
<protein>
    <submittedName>
        <fullName evidence="1">Uncharacterized protein</fullName>
    </submittedName>
</protein>
<sequence>MVGLLCVVAHRCTLLCSYGPASLVLLDRSRRPTAIRIAVSLFLTSASLLISSNSAAATTRHGGVWHAVHNVESCGICLTDGWTAWTTRRDRRAAFDVGRLSCLLPGLSAPSLAASGSFPAHQNLVRHRRRLRTPQGCLLLFQRSQAT</sequence>
<dbReference type="EMBL" id="LCTV02000017">
    <property type="protein sequence ID" value="PRQ70090.1"/>
    <property type="molecule type" value="Genomic_DNA"/>
</dbReference>
<dbReference type="AlphaFoldDB" id="A0A2S9ZWE8"/>
<proteinExistence type="predicted"/>
<evidence type="ECO:0000313" key="1">
    <source>
        <dbReference type="EMBL" id="PRQ70090.1"/>
    </source>
</evidence>
<comment type="caution">
    <text evidence="1">The sequence shown here is derived from an EMBL/GenBank/DDBJ whole genome shotgun (WGS) entry which is preliminary data.</text>
</comment>
<reference evidence="1 2" key="1">
    <citation type="journal article" date="2018" name="Elife">
        <title>Functional genomics of lipid metabolism in the oleaginous yeast Rhodosporidium toruloides.</title>
        <authorList>
            <person name="Coradetti S.T."/>
            <person name="Pinel D."/>
            <person name="Geiselman G."/>
            <person name="Ito M."/>
            <person name="Mondo S."/>
            <person name="Reilly M.C."/>
            <person name="Cheng Y.F."/>
            <person name="Bauer S."/>
            <person name="Grigoriev I."/>
            <person name="Gladden J.M."/>
            <person name="Simmons B.A."/>
            <person name="Brem R."/>
            <person name="Arkin A.P."/>
            <person name="Skerker J.M."/>
        </authorList>
    </citation>
    <scope>NUCLEOTIDE SEQUENCE [LARGE SCALE GENOMIC DNA]</scope>
    <source>
        <strain evidence="1 2">NBRC 0880</strain>
    </source>
</reference>